<reference evidence="1 2" key="1">
    <citation type="journal article" date="2016" name="DNA Res.">
        <title>Genome sequence of Aspergillus luchuensis NBRC 4314.</title>
        <authorList>
            <person name="Yamada O."/>
            <person name="Machida M."/>
            <person name="Hosoyama A."/>
            <person name="Goto M."/>
            <person name="Takahashi T."/>
            <person name="Futagami T."/>
            <person name="Yamagata Y."/>
            <person name="Takeuchi M."/>
            <person name="Kobayashi T."/>
            <person name="Koike H."/>
            <person name="Abe K."/>
            <person name="Asai K."/>
            <person name="Arita M."/>
            <person name="Fujita N."/>
            <person name="Fukuda K."/>
            <person name="Higa K."/>
            <person name="Horikawa H."/>
            <person name="Ishikawa T."/>
            <person name="Jinno K."/>
            <person name="Kato Y."/>
            <person name="Kirimura K."/>
            <person name="Mizutani O."/>
            <person name="Nakasone K."/>
            <person name="Sano M."/>
            <person name="Shiraishi Y."/>
            <person name="Tsukahara M."/>
            <person name="Gomi K."/>
        </authorList>
    </citation>
    <scope>NUCLEOTIDE SEQUENCE [LARGE SCALE GENOMIC DNA]</scope>
    <source>
        <strain evidence="1 2">RIB 2604</strain>
    </source>
</reference>
<dbReference type="Proteomes" id="UP000075230">
    <property type="component" value="Unassembled WGS sequence"/>
</dbReference>
<reference evidence="2" key="2">
    <citation type="submission" date="2016-02" db="EMBL/GenBank/DDBJ databases">
        <title>Genome sequencing of Aspergillus luchuensis NBRC 4314.</title>
        <authorList>
            <person name="Yamada O."/>
        </authorList>
    </citation>
    <scope>NUCLEOTIDE SEQUENCE [LARGE SCALE GENOMIC DNA]</scope>
    <source>
        <strain evidence="2">RIB 2604</strain>
    </source>
</reference>
<proteinExistence type="predicted"/>
<evidence type="ECO:0000313" key="1">
    <source>
        <dbReference type="EMBL" id="GAT24904.1"/>
    </source>
</evidence>
<dbReference type="EMBL" id="BCWF01000018">
    <property type="protein sequence ID" value="GAT24904.1"/>
    <property type="molecule type" value="Genomic_DNA"/>
</dbReference>
<name>A0A146FFC0_ASPKA</name>
<dbReference type="AlphaFoldDB" id="A0A146FFC0"/>
<accession>A0A146FFC0</accession>
<gene>
    <name evidence="1" type="ORF">RIB2604_01807380</name>
</gene>
<protein>
    <submittedName>
        <fullName evidence="1">Homocitrate synthase</fullName>
    </submittedName>
</protein>
<comment type="caution">
    <text evidence="1">The sequence shown here is derived from an EMBL/GenBank/DDBJ whole genome shotgun (WGS) entry which is preliminary data.</text>
</comment>
<sequence length="66" mass="7048">MSSAGDAMAPKDGMSYATSEPMPATYCALGAAATHRQKRVSIISQLNGQVPIQINQMVQKVRRNGL</sequence>
<evidence type="ECO:0000313" key="2">
    <source>
        <dbReference type="Proteomes" id="UP000075230"/>
    </source>
</evidence>
<organism evidence="1 2">
    <name type="scientific">Aspergillus kawachii</name>
    <name type="common">White koji mold</name>
    <name type="synonym">Aspergillus awamori var. kawachi</name>
    <dbReference type="NCBI Taxonomy" id="1069201"/>
    <lineage>
        <taxon>Eukaryota</taxon>
        <taxon>Fungi</taxon>
        <taxon>Dikarya</taxon>
        <taxon>Ascomycota</taxon>
        <taxon>Pezizomycotina</taxon>
        <taxon>Eurotiomycetes</taxon>
        <taxon>Eurotiomycetidae</taxon>
        <taxon>Eurotiales</taxon>
        <taxon>Aspergillaceae</taxon>
        <taxon>Aspergillus</taxon>
        <taxon>Aspergillus subgen. Circumdati</taxon>
    </lineage>
</organism>